<dbReference type="InterPro" id="IPR011060">
    <property type="entry name" value="RibuloseP-bd_barrel"/>
</dbReference>
<evidence type="ECO:0000256" key="3">
    <source>
        <dbReference type="ARBA" id="ARBA00008737"/>
    </source>
</evidence>
<dbReference type="Proteomes" id="UP000182584">
    <property type="component" value="Unassembled WGS sequence"/>
</dbReference>
<evidence type="ECO:0000256" key="7">
    <source>
        <dbReference type="ARBA" id="ARBA00023141"/>
    </source>
</evidence>
<dbReference type="eggNOG" id="COG0134">
    <property type="taxonomic scope" value="Bacteria"/>
</dbReference>
<dbReference type="HAMAP" id="MF_00134_B">
    <property type="entry name" value="IGPS_B"/>
    <property type="match status" value="1"/>
</dbReference>
<dbReference type="InterPro" id="IPR001468">
    <property type="entry name" value="Indole-3-GlycerolPSynthase_CS"/>
</dbReference>
<evidence type="ECO:0000256" key="1">
    <source>
        <dbReference type="ARBA" id="ARBA00001633"/>
    </source>
</evidence>
<reference evidence="11 12" key="1">
    <citation type="submission" date="2016-10" db="EMBL/GenBank/DDBJ databases">
        <authorList>
            <person name="de Groot N.N."/>
        </authorList>
    </citation>
    <scope>NUCLEOTIDE SEQUENCE [LARGE SCALE GENOMIC DNA]</scope>
    <source>
        <strain evidence="11 12">AR40</strain>
    </source>
</reference>
<evidence type="ECO:0000313" key="12">
    <source>
        <dbReference type="Proteomes" id="UP000182584"/>
    </source>
</evidence>
<evidence type="ECO:0000256" key="6">
    <source>
        <dbReference type="ARBA" id="ARBA00022822"/>
    </source>
</evidence>
<evidence type="ECO:0000259" key="10">
    <source>
        <dbReference type="Pfam" id="PF00218"/>
    </source>
</evidence>
<comment type="pathway">
    <text evidence="2 9">Amino-acid biosynthesis; L-tryptophan biosynthesis; L-tryptophan from chorismate: step 4/5.</text>
</comment>
<accession>A0A1H9KGW7</accession>
<dbReference type="GO" id="GO:0004425">
    <property type="term" value="F:indole-3-glycerol-phosphate synthase activity"/>
    <property type="evidence" value="ECO:0007669"/>
    <property type="project" value="UniProtKB-UniRule"/>
</dbReference>
<name>A0A1H9KGW7_BUTFI</name>
<evidence type="ECO:0000256" key="2">
    <source>
        <dbReference type="ARBA" id="ARBA00004696"/>
    </source>
</evidence>
<dbReference type="RefSeq" id="WP_074753688.1">
    <property type="nucleotide sequence ID" value="NZ_FOGJ01000001.1"/>
</dbReference>
<dbReference type="PANTHER" id="PTHR22854:SF2">
    <property type="entry name" value="INDOLE-3-GLYCEROL-PHOSPHATE SYNTHASE"/>
    <property type="match status" value="1"/>
</dbReference>
<dbReference type="GO" id="GO:0000162">
    <property type="term" value="P:L-tryptophan biosynthetic process"/>
    <property type="evidence" value="ECO:0007669"/>
    <property type="project" value="UniProtKB-UniRule"/>
</dbReference>
<proteinExistence type="inferred from homology"/>
<dbReference type="Gene3D" id="3.20.20.70">
    <property type="entry name" value="Aldolase class I"/>
    <property type="match status" value="1"/>
</dbReference>
<feature type="domain" description="Indole-3-glycerol phosphate synthase" evidence="10">
    <location>
        <begin position="52"/>
        <end position="287"/>
    </location>
</feature>
<dbReference type="SUPFAM" id="SSF51366">
    <property type="entry name" value="Ribulose-phoshate binding barrel"/>
    <property type="match status" value="1"/>
</dbReference>
<protein>
    <recommendedName>
        <fullName evidence="9">Indole-3-glycerol phosphate synthase</fullName>
        <shortName evidence="9">IGPS</shortName>
        <ecNumber evidence="9">4.1.1.48</ecNumber>
    </recommendedName>
</protein>
<dbReference type="UniPathway" id="UPA00035">
    <property type="reaction ID" value="UER00043"/>
</dbReference>
<keyword evidence="7 9" id="KW-0057">Aromatic amino acid biosynthesis</keyword>
<evidence type="ECO:0000256" key="5">
    <source>
        <dbReference type="ARBA" id="ARBA00022793"/>
    </source>
</evidence>
<dbReference type="OrthoDB" id="9804217at2"/>
<dbReference type="Pfam" id="PF00218">
    <property type="entry name" value="IGPS"/>
    <property type="match status" value="1"/>
</dbReference>
<dbReference type="NCBIfam" id="NF001377">
    <property type="entry name" value="PRK00278.2-4"/>
    <property type="match status" value="1"/>
</dbReference>
<gene>
    <name evidence="9" type="primary">trpC</name>
    <name evidence="11" type="ORF">SAMN04487884_10154</name>
</gene>
<dbReference type="AlphaFoldDB" id="A0A1H9KGW7"/>
<evidence type="ECO:0000256" key="8">
    <source>
        <dbReference type="ARBA" id="ARBA00023239"/>
    </source>
</evidence>
<dbReference type="CDD" id="cd00331">
    <property type="entry name" value="IGPS"/>
    <property type="match status" value="1"/>
</dbReference>
<keyword evidence="8 9" id="KW-0456">Lyase</keyword>
<keyword evidence="4 9" id="KW-0028">Amino-acid biosynthesis</keyword>
<keyword evidence="6 9" id="KW-0822">Tryptophan biosynthesis</keyword>
<dbReference type="InterPro" id="IPR013785">
    <property type="entry name" value="Aldolase_TIM"/>
</dbReference>
<organism evidence="11 12">
    <name type="scientific">Butyrivibrio fibrisolvens</name>
    <dbReference type="NCBI Taxonomy" id="831"/>
    <lineage>
        <taxon>Bacteria</taxon>
        <taxon>Bacillati</taxon>
        <taxon>Bacillota</taxon>
        <taxon>Clostridia</taxon>
        <taxon>Lachnospirales</taxon>
        <taxon>Lachnospiraceae</taxon>
        <taxon>Butyrivibrio</taxon>
    </lineage>
</organism>
<keyword evidence="5 9" id="KW-0210">Decarboxylase</keyword>
<comment type="similarity">
    <text evidence="3 9">Belongs to the TrpC family.</text>
</comment>
<evidence type="ECO:0000256" key="9">
    <source>
        <dbReference type="HAMAP-Rule" id="MF_00134"/>
    </source>
</evidence>
<dbReference type="EC" id="4.1.1.48" evidence="9"/>
<dbReference type="FunFam" id="3.20.20.70:FF:000024">
    <property type="entry name" value="Indole-3-glycerol phosphate synthase"/>
    <property type="match status" value="1"/>
</dbReference>
<comment type="catalytic activity">
    <reaction evidence="1 9">
        <text>1-(2-carboxyphenylamino)-1-deoxy-D-ribulose 5-phosphate + H(+) = (1S,2R)-1-C-(indol-3-yl)glycerol 3-phosphate + CO2 + H2O</text>
        <dbReference type="Rhea" id="RHEA:23476"/>
        <dbReference type="ChEBI" id="CHEBI:15377"/>
        <dbReference type="ChEBI" id="CHEBI:15378"/>
        <dbReference type="ChEBI" id="CHEBI:16526"/>
        <dbReference type="ChEBI" id="CHEBI:58613"/>
        <dbReference type="ChEBI" id="CHEBI:58866"/>
        <dbReference type="EC" id="4.1.1.48"/>
    </reaction>
</comment>
<sequence length="290" mass="32582">MILDDLVAATKKRLITEKNDIPFDKMKEMALNIRSMELNESRADKTNETELKESEAAEVKASKSLASEYRFTKALEGPGIHFICEVKKASPSKGIIADNFPYIDIAREYENIGADCISVLTEPDYFKGNINYLKDIQNAGVTTPLLRKDFTIDEYMIYQAKVYGASAILLICAILDDKRLKEYHELATSLGLSVLVEAHDKEEVRRALNIDARIIGVNNRNLKDFSVDLNNSIRLREMVPADKIFVAESGIKTEADMIKLRDAGVNAVLIGETMMRADDKRGMIKRLKGI</sequence>
<dbReference type="EMBL" id="FOGJ01000001">
    <property type="protein sequence ID" value="SEQ98404.1"/>
    <property type="molecule type" value="Genomic_DNA"/>
</dbReference>
<dbReference type="PANTHER" id="PTHR22854">
    <property type="entry name" value="TRYPTOPHAN BIOSYNTHESIS PROTEIN"/>
    <property type="match status" value="1"/>
</dbReference>
<dbReference type="GO" id="GO:0004640">
    <property type="term" value="F:phosphoribosylanthranilate isomerase activity"/>
    <property type="evidence" value="ECO:0007669"/>
    <property type="project" value="TreeGrafter"/>
</dbReference>
<dbReference type="PROSITE" id="PS00614">
    <property type="entry name" value="IGPS"/>
    <property type="match status" value="1"/>
</dbReference>
<dbReference type="InterPro" id="IPR045186">
    <property type="entry name" value="Indole-3-glycerol_P_synth"/>
</dbReference>
<evidence type="ECO:0000256" key="4">
    <source>
        <dbReference type="ARBA" id="ARBA00022605"/>
    </source>
</evidence>
<dbReference type="InterPro" id="IPR013798">
    <property type="entry name" value="Indole-3-glycerol_P_synth_dom"/>
</dbReference>
<evidence type="ECO:0000313" key="11">
    <source>
        <dbReference type="EMBL" id="SEQ98404.1"/>
    </source>
</evidence>